<proteinExistence type="predicted"/>
<dbReference type="HOGENOM" id="CLU_069054_5_3_6"/>
<dbReference type="PROSITE" id="PS01152">
    <property type="entry name" value="HESB"/>
    <property type="match status" value="1"/>
</dbReference>
<dbReference type="OrthoDB" id="9801228at2"/>
<dbReference type="EMBL" id="CP003315">
    <property type="protein sequence ID" value="AFA40938.1"/>
    <property type="molecule type" value="Genomic_DNA"/>
</dbReference>
<dbReference type="GO" id="GO:0051537">
    <property type="term" value="F:2 iron, 2 sulfur cluster binding"/>
    <property type="evidence" value="ECO:0007669"/>
    <property type="project" value="TreeGrafter"/>
</dbReference>
<reference evidence="2 3" key="1">
    <citation type="journal article" date="2012" name="MBio">
        <title>Insight into the transmission biology and species-specific functional capabilities of tsetse (Diptera: glossinidae) obligate symbiont wigglesworthia.</title>
        <authorList>
            <person name="Rio R.V."/>
            <person name="Symula R.E."/>
            <person name="Wang J."/>
            <person name="Lohs C."/>
            <person name="Wu Y.N."/>
            <person name="Snyder A.K."/>
            <person name="Bjornson R.D."/>
            <person name="Oshima K."/>
            <person name="Biehl B.S."/>
            <person name="Perna N.T."/>
            <person name="Hattori M."/>
            <person name="Aksoy S."/>
        </authorList>
    </citation>
    <scope>NUCLEOTIDE SEQUENCE [LARGE SCALE GENOMIC DNA]</scope>
    <source>
        <strain evidence="2">WGM</strain>
    </source>
</reference>
<dbReference type="InterPro" id="IPR017870">
    <property type="entry name" value="FeS_cluster_insertion_CS"/>
</dbReference>
<dbReference type="GO" id="GO:0016226">
    <property type="term" value="P:iron-sulfur cluster assembly"/>
    <property type="evidence" value="ECO:0007669"/>
    <property type="project" value="InterPro"/>
</dbReference>
<dbReference type="RefSeq" id="WP_014353877.1">
    <property type="nucleotide sequence ID" value="NC_016893.1"/>
</dbReference>
<dbReference type="GO" id="GO:0005506">
    <property type="term" value="F:iron ion binding"/>
    <property type="evidence" value="ECO:0007669"/>
    <property type="project" value="TreeGrafter"/>
</dbReference>
<dbReference type="STRING" id="1142511.WIGMOR_0078"/>
<evidence type="ECO:0000313" key="2">
    <source>
        <dbReference type="EMBL" id="AFA40938.1"/>
    </source>
</evidence>
<dbReference type="InterPro" id="IPR035903">
    <property type="entry name" value="HesB-like_dom_sf"/>
</dbReference>
<sequence>MNTKNLLNLKLTDLAIKKIQELLQCQLNKKFRIYISGGGCNGFQYNFMIDDKISEEDSIISFSKIDVVVDFISLQYLIGGTIDYKEELLESCFFVINPNAKTTCSCGISFSI</sequence>
<keyword evidence="3" id="KW-1185">Reference proteome</keyword>
<dbReference type="Proteomes" id="UP000009061">
    <property type="component" value="Chromosome"/>
</dbReference>
<protein>
    <submittedName>
        <fullName evidence="2">A-type Fe-S protein</fullName>
    </submittedName>
</protein>
<dbReference type="PANTHER" id="PTHR43011:SF1">
    <property type="entry name" value="IRON-SULFUR CLUSTER ASSEMBLY 2 HOMOLOG, MITOCHONDRIAL"/>
    <property type="match status" value="1"/>
</dbReference>
<dbReference type="Pfam" id="PF01521">
    <property type="entry name" value="Fe-S_biosyn"/>
    <property type="match status" value="1"/>
</dbReference>
<dbReference type="InterPro" id="IPR016092">
    <property type="entry name" value="ATAP"/>
</dbReference>
<organism evidence="2 3">
    <name type="scientific">Wigglesworthia glossinidia endosymbiont of Glossina morsitans morsitans</name>
    <name type="common">Yale colony</name>
    <dbReference type="NCBI Taxonomy" id="1142511"/>
    <lineage>
        <taxon>Bacteria</taxon>
        <taxon>Pseudomonadati</taxon>
        <taxon>Pseudomonadota</taxon>
        <taxon>Gammaproteobacteria</taxon>
        <taxon>Enterobacterales</taxon>
        <taxon>Erwiniaceae</taxon>
        <taxon>Wigglesworthia</taxon>
    </lineage>
</organism>
<dbReference type="GO" id="GO:0051539">
    <property type="term" value="F:4 iron, 4 sulfur cluster binding"/>
    <property type="evidence" value="ECO:0007669"/>
    <property type="project" value="TreeGrafter"/>
</dbReference>
<gene>
    <name evidence="2" type="primary">erpA</name>
    <name evidence="2" type="synonym">yadR</name>
    <name evidence="2" type="ORF">WIGMOR_0078</name>
</gene>
<dbReference type="eggNOG" id="COG0316">
    <property type="taxonomic scope" value="Bacteria"/>
</dbReference>
<dbReference type="KEGG" id="wgl:WIGMOR_0078"/>
<name>H6Q5N4_WIGGL</name>
<dbReference type="PANTHER" id="PTHR43011">
    <property type="entry name" value="IRON-SULFUR CLUSTER ASSEMBLY 2 HOMOLOG, MITOCHONDRIAL"/>
    <property type="match status" value="1"/>
</dbReference>
<dbReference type="NCBIfam" id="NF010147">
    <property type="entry name" value="PRK13623.1"/>
    <property type="match status" value="1"/>
</dbReference>
<dbReference type="NCBIfam" id="TIGR00049">
    <property type="entry name" value="iron-sulfur cluster assembly accessory protein"/>
    <property type="match status" value="1"/>
</dbReference>
<dbReference type="GO" id="GO:0005829">
    <property type="term" value="C:cytosol"/>
    <property type="evidence" value="ECO:0007669"/>
    <property type="project" value="TreeGrafter"/>
</dbReference>
<dbReference type="AlphaFoldDB" id="H6Q5N4"/>
<feature type="domain" description="Core" evidence="1">
    <location>
        <begin position="8"/>
        <end position="107"/>
    </location>
</feature>
<evidence type="ECO:0000259" key="1">
    <source>
        <dbReference type="Pfam" id="PF01521"/>
    </source>
</evidence>
<dbReference type="SUPFAM" id="SSF89360">
    <property type="entry name" value="HesB-like domain"/>
    <property type="match status" value="1"/>
</dbReference>
<evidence type="ECO:0000313" key="3">
    <source>
        <dbReference type="Proteomes" id="UP000009061"/>
    </source>
</evidence>
<dbReference type="InterPro" id="IPR000361">
    <property type="entry name" value="ATAP_core_dom"/>
</dbReference>
<accession>H6Q5N4</accession>
<dbReference type="Gene3D" id="2.60.300.12">
    <property type="entry name" value="HesB-like domain"/>
    <property type="match status" value="1"/>
</dbReference>